<gene>
    <name evidence="1" type="ORF">J596_3340</name>
</gene>
<dbReference type="EMBL" id="JMOD01000081">
    <property type="protein sequence ID" value="KCY15792.1"/>
    <property type="molecule type" value="Genomic_DNA"/>
</dbReference>
<protein>
    <submittedName>
        <fullName evidence="1">Taurine transport system substrate-binding domain protein</fullName>
    </submittedName>
</protein>
<sequence>MVNLRKIFFDTAKFLKGQGKVDQLKADYKGNVNSSFLQP</sequence>
<comment type="caution">
    <text evidence="1">The sequence shown here is derived from an EMBL/GenBank/DDBJ whole genome shotgun (WGS) entry which is preliminary data.</text>
</comment>
<evidence type="ECO:0000313" key="2">
    <source>
        <dbReference type="Proteomes" id="UP000027327"/>
    </source>
</evidence>
<name>A0A062IB87_ACIBA</name>
<organism evidence="1 2">
    <name type="scientific">Acinetobacter baumannii 21072</name>
    <dbReference type="NCBI Taxonomy" id="1310697"/>
    <lineage>
        <taxon>Bacteria</taxon>
        <taxon>Pseudomonadati</taxon>
        <taxon>Pseudomonadota</taxon>
        <taxon>Gammaproteobacteria</taxon>
        <taxon>Moraxellales</taxon>
        <taxon>Moraxellaceae</taxon>
        <taxon>Acinetobacter</taxon>
        <taxon>Acinetobacter calcoaceticus/baumannii complex</taxon>
    </lineage>
</organism>
<reference evidence="1 2" key="1">
    <citation type="submission" date="2014-04" db="EMBL/GenBank/DDBJ databases">
        <title>Comparative genomics and transcriptomics to identify genetic mechanisms underlying the emergence of carbapenem resistant Acinetobacter baumannii (CRAb).</title>
        <authorList>
            <person name="Harris A.D."/>
            <person name="Johnson K.J."/>
            <person name="George J."/>
            <person name="Nadendla S."/>
            <person name="Daugherty S.C."/>
            <person name="Parankush S."/>
            <person name="Sadzewicz L."/>
            <person name="Tallon L."/>
            <person name="Sengamalay N."/>
            <person name="Hazen T.H."/>
            <person name="Rasko D.A."/>
        </authorList>
    </citation>
    <scope>NUCLEOTIDE SEQUENCE [LARGE SCALE GENOMIC DNA]</scope>
    <source>
        <strain evidence="1 2">21072</strain>
    </source>
</reference>
<dbReference type="PATRIC" id="fig|1310697.3.peg.3191"/>
<dbReference type="AlphaFoldDB" id="A0A062IB87"/>
<dbReference type="Proteomes" id="UP000027327">
    <property type="component" value="Unassembled WGS sequence"/>
</dbReference>
<accession>A0A062IB87</accession>
<evidence type="ECO:0000313" key="1">
    <source>
        <dbReference type="EMBL" id="KCY15792.1"/>
    </source>
</evidence>
<proteinExistence type="predicted"/>